<accession>A0AAU9W7T1</accession>
<evidence type="ECO:0000313" key="1">
    <source>
        <dbReference type="EMBL" id="CAH3104237.1"/>
    </source>
</evidence>
<protein>
    <submittedName>
        <fullName evidence="1">Uncharacterized protein</fullName>
    </submittedName>
</protein>
<evidence type="ECO:0000313" key="2">
    <source>
        <dbReference type="Proteomes" id="UP001159428"/>
    </source>
</evidence>
<dbReference type="AlphaFoldDB" id="A0AAU9W7T1"/>
<reference evidence="1 2" key="1">
    <citation type="submission" date="2022-05" db="EMBL/GenBank/DDBJ databases">
        <authorList>
            <consortium name="Genoscope - CEA"/>
            <person name="William W."/>
        </authorList>
    </citation>
    <scope>NUCLEOTIDE SEQUENCE [LARGE SCALE GENOMIC DNA]</scope>
</reference>
<comment type="caution">
    <text evidence="1">The sequence shown here is derived from an EMBL/GenBank/DDBJ whole genome shotgun (WGS) entry which is preliminary data.</text>
</comment>
<keyword evidence="2" id="KW-1185">Reference proteome</keyword>
<sequence length="72" mass="8270">MSDIAEQLLRKKDPKQALEAILGDSAPKLFKSLRVPDWTLLYFKLQSRIPDQGWQTLLNFTKLGRTKVEVLA</sequence>
<dbReference type="EMBL" id="CALNXJ010000009">
    <property type="protein sequence ID" value="CAH3104237.1"/>
    <property type="molecule type" value="Genomic_DNA"/>
</dbReference>
<organism evidence="1 2">
    <name type="scientific">Pocillopora meandrina</name>
    <dbReference type="NCBI Taxonomy" id="46732"/>
    <lineage>
        <taxon>Eukaryota</taxon>
        <taxon>Metazoa</taxon>
        <taxon>Cnidaria</taxon>
        <taxon>Anthozoa</taxon>
        <taxon>Hexacorallia</taxon>
        <taxon>Scleractinia</taxon>
        <taxon>Astrocoeniina</taxon>
        <taxon>Pocilloporidae</taxon>
        <taxon>Pocillopora</taxon>
    </lineage>
</organism>
<dbReference type="Proteomes" id="UP001159428">
    <property type="component" value="Unassembled WGS sequence"/>
</dbReference>
<proteinExistence type="predicted"/>
<name>A0AAU9W7T1_9CNID</name>
<gene>
    <name evidence="1" type="ORF">PMEA_00034592</name>
</gene>